<feature type="non-terminal residue" evidence="3">
    <location>
        <position position="1"/>
    </location>
</feature>
<dbReference type="EMBL" id="JAHRHJ020000003">
    <property type="protein sequence ID" value="KAH9322167.1"/>
    <property type="molecule type" value="Genomic_DNA"/>
</dbReference>
<keyword evidence="1" id="KW-0175">Coiled coil</keyword>
<comment type="caution">
    <text evidence="3">The sequence shown here is derived from an EMBL/GenBank/DDBJ whole genome shotgun (WGS) entry which is preliminary data.</text>
</comment>
<sequence>RAARVAQPAQPDLAAVTAERDQLRGQVQLLQGQLAAAQAQIGVLQGQLAQAQVQAQAAPPPAAQPQVQVQVQAAVPAAAQPQPQIPPRPQVQVQAQAAPPPAPQPQVQVQAQGILVLGARGPAPVPSVARDRYMEVRAEARYYQDILDSTGVEYQAYAAHRAETSHSQRSQGGAATAGVSVTGRRREAPQGPAGRGAEG</sequence>
<reference evidence="3 4" key="1">
    <citation type="journal article" date="2021" name="Nat. Plants">
        <title>The Taxus genome provides insights into paclitaxel biosynthesis.</title>
        <authorList>
            <person name="Xiong X."/>
            <person name="Gou J."/>
            <person name="Liao Q."/>
            <person name="Li Y."/>
            <person name="Zhou Q."/>
            <person name="Bi G."/>
            <person name="Li C."/>
            <person name="Du R."/>
            <person name="Wang X."/>
            <person name="Sun T."/>
            <person name="Guo L."/>
            <person name="Liang H."/>
            <person name="Lu P."/>
            <person name="Wu Y."/>
            <person name="Zhang Z."/>
            <person name="Ro D.K."/>
            <person name="Shang Y."/>
            <person name="Huang S."/>
            <person name="Yan J."/>
        </authorList>
    </citation>
    <scope>NUCLEOTIDE SEQUENCE [LARGE SCALE GENOMIC DNA]</scope>
    <source>
        <strain evidence="3">Ta-2019</strain>
    </source>
</reference>
<feature type="non-terminal residue" evidence="3">
    <location>
        <position position="199"/>
    </location>
</feature>
<dbReference type="AlphaFoldDB" id="A0AA38GEK1"/>
<accession>A0AA38GEK1</accession>
<feature type="compositionally biased region" description="Low complexity" evidence="2">
    <location>
        <begin position="172"/>
        <end position="182"/>
    </location>
</feature>
<gene>
    <name evidence="3" type="ORF">KI387_016806</name>
</gene>
<evidence type="ECO:0000256" key="1">
    <source>
        <dbReference type="SAM" id="Coils"/>
    </source>
</evidence>
<protein>
    <submittedName>
        <fullName evidence="3">Uncharacterized protein</fullName>
    </submittedName>
</protein>
<feature type="region of interest" description="Disordered" evidence="2">
    <location>
        <begin position="160"/>
        <end position="199"/>
    </location>
</feature>
<evidence type="ECO:0000313" key="3">
    <source>
        <dbReference type="EMBL" id="KAH9322167.1"/>
    </source>
</evidence>
<dbReference type="Proteomes" id="UP000824469">
    <property type="component" value="Unassembled WGS sequence"/>
</dbReference>
<feature type="coiled-coil region" evidence="1">
    <location>
        <begin position="13"/>
        <end position="54"/>
    </location>
</feature>
<proteinExistence type="predicted"/>
<evidence type="ECO:0000256" key="2">
    <source>
        <dbReference type="SAM" id="MobiDB-lite"/>
    </source>
</evidence>
<keyword evidence="4" id="KW-1185">Reference proteome</keyword>
<feature type="region of interest" description="Disordered" evidence="2">
    <location>
        <begin position="78"/>
        <end position="105"/>
    </location>
</feature>
<evidence type="ECO:0000313" key="4">
    <source>
        <dbReference type="Proteomes" id="UP000824469"/>
    </source>
</evidence>
<organism evidence="3 4">
    <name type="scientific">Taxus chinensis</name>
    <name type="common">Chinese yew</name>
    <name type="synonym">Taxus wallichiana var. chinensis</name>
    <dbReference type="NCBI Taxonomy" id="29808"/>
    <lineage>
        <taxon>Eukaryota</taxon>
        <taxon>Viridiplantae</taxon>
        <taxon>Streptophyta</taxon>
        <taxon>Embryophyta</taxon>
        <taxon>Tracheophyta</taxon>
        <taxon>Spermatophyta</taxon>
        <taxon>Pinopsida</taxon>
        <taxon>Pinidae</taxon>
        <taxon>Conifers II</taxon>
        <taxon>Cupressales</taxon>
        <taxon>Taxaceae</taxon>
        <taxon>Taxus</taxon>
    </lineage>
</organism>
<name>A0AA38GEK1_TAXCH</name>